<dbReference type="InterPro" id="IPR011701">
    <property type="entry name" value="MFS"/>
</dbReference>
<feature type="transmembrane region" description="Helical" evidence="7">
    <location>
        <begin position="308"/>
        <end position="331"/>
    </location>
</feature>
<feature type="transmembrane region" description="Helical" evidence="7">
    <location>
        <begin position="114"/>
        <end position="135"/>
    </location>
</feature>
<dbReference type="SUPFAM" id="SSF103473">
    <property type="entry name" value="MFS general substrate transporter"/>
    <property type="match status" value="1"/>
</dbReference>
<feature type="transmembrane region" description="Helical" evidence="7">
    <location>
        <begin position="20"/>
        <end position="44"/>
    </location>
</feature>
<dbReference type="InterPro" id="IPR036259">
    <property type="entry name" value="MFS_trans_sf"/>
</dbReference>
<name>A0ABX1R9C0_9PSEU</name>
<feature type="transmembrane region" description="Helical" evidence="7">
    <location>
        <begin position="409"/>
        <end position="426"/>
    </location>
</feature>
<evidence type="ECO:0000313" key="9">
    <source>
        <dbReference type="EMBL" id="NMH76980.1"/>
    </source>
</evidence>
<dbReference type="Proteomes" id="UP001296706">
    <property type="component" value="Unassembled WGS sequence"/>
</dbReference>
<dbReference type="InterPro" id="IPR020846">
    <property type="entry name" value="MFS_dom"/>
</dbReference>
<evidence type="ECO:0000256" key="4">
    <source>
        <dbReference type="ARBA" id="ARBA00022692"/>
    </source>
</evidence>
<reference evidence="9 10" key="1">
    <citation type="submission" date="2020-04" db="EMBL/GenBank/DDBJ databases">
        <authorList>
            <person name="Klaysubun C."/>
            <person name="Duangmal K."/>
            <person name="Lipun K."/>
        </authorList>
    </citation>
    <scope>NUCLEOTIDE SEQUENCE [LARGE SCALE GENOMIC DNA]</scope>
    <source>
        <strain evidence="9 10">JCM 11839</strain>
    </source>
</reference>
<evidence type="ECO:0000313" key="10">
    <source>
        <dbReference type="Proteomes" id="UP001296706"/>
    </source>
</evidence>
<comment type="subcellular location">
    <subcellularLocation>
        <location evidence="1">Cell membrane</location>
        <topology evidence="1">Multi-pass membrane protein</topology>
    </subcellularLocation>
</comment>
<feature type="transmembrane region" description="Helical" evidence="7">
    <location>
        <begin position="147"/>
        <end position="166"/>
    </location>
</feature>
<comment type="caution">
    <text evidence="9">The sequence shown here is derived from an EMBL/GenBank/DDBJ whole genome shotgun (WGS) entry which is preliminary data.</text>
</comment>
<keyword evidence="5 7" id="KW-1133">Transmembrane helix</keyword>
<sequence length="470" mass="47169">MTSTGIRPATRPAPSRWAALTVLCAGMLMIILDGTIVSVALPALQTDLGFTAAGLAWTVNAYLVPLGGLLLLAGRLGDLLGRRRMLVAGLALFVVASLLCGLATGAGMLVVARFLQGVAAAMASAVVLGMIVGLFPEPKERARAMGVYAFVGAAGASLGLLLGGVLTETVGWRWIFLVNVPIGVAAVLLPLRVIERDAPLRGGLRGADVLGGVLVTAGLMLAVFTIVDSSGTGSRLGLGALAVALLAGFVVRQRYAAEPLVRLGIFGSRAVSGGNLVQLLMVAGMLGFQFTAALHLQRALGYAPAQTGLALLPIAVTIAVVSLSVSGRLIARFGPRPVLLVGEVLLVAGLLLLTRPSTGSYVVDVLPSMLVLGLGAGLALPAVTTVMMSDATPADAGLASGLANTSQQVGGALGIAVLAAIATARTDAATAAGVPLREAVAGGYHLAFGTAAAAVGVAALLTLTVLRPRA</sequence>
<evidence type="ECO:0000256" key="7">
    <source>
        <dbReference type="SAM" id="Phobius"/>
    </source>
</evidence>
<keyword evidence="3" id="KW-1003">Cell membrane</keyword>
<feature type="transmembrane region" description="Helical" evidence="7">
    <location>
        <begin position="206"/>
        <end position="227"/>
    </location>
</feature>
<evidence type="ECO:0000256" key="1">
    <source>
        <dbReference type="ARBA" id="ARBA00004651"/>
    </source>
</evidence>
<keyword evidence="4 7" id="KW-0812">Transmembrane</keyword>
<evidence type="ECO:0000259" key="8">
    <source>
        <dbReference type="PROSITE" id="PS50850"/>
    </source>
</evidence>
<feature type="transmembrane region" description="Helical" evidence="7">
    <location>
        <begin position="263"/>
        <end position="288"/>
    </location>
</feature>
<feature type="transmembrane region" description="Helical" evidence="7">
    <location>
        <begin position="366"/>
        <end position="388"/>
    </location>
</feature>
<feature type="transmembrane region" description="Helical" evidence="7">
    <location>
        <begin position="338"/>
        <end position="354"/>
    </location>
</feature>
<dbReference type="PROSITE" id="PS50850">
    <property type="entry name" value="MFS"/>
    <property type="match status" value="1"/>
</dbReference>
<feature type="transmembrane region" description="Helical" evidence="7">
    <location>
        <begin position="446"/>
        <end position="466"/>
    </location>
</feature>
<feature type="domain" description="Major facilitator superfamily (MFS) profile" evidence="8">
    <location>
        <begin position="19"/>
        <end position="470"/>
    </location>
</feature>
<keyword evidence="10" id="KW-1185">Reference proteome</keyword>
<dbReference type="RefSeq" id="WP_169395053.1">
    <property type="nucleotide sequence ID" value="NZ_BAAAJH010000013.1"/>
</dbReference>
<accession>A0ABX1R9C0</accession>
<feature type="transmembrane region" description="Helical" evidence="7">
    <location>
        <begin position="85"/>
        <end position="108"/>
    </location>
</feature>
<dbReference type="PANTHER" id="PTHR42718:SF46">
    <property type="entry name" value="BLR6921 PROTEIN"/>
    <property type="match status" value="1"/>
</dbReference>
<feature type="transmembrane region" description="Helical" evidence="7">
    <location>
        <begin position="50"/>
        <end position="73"/>
    </location>
</feature>
<feature type="transmembrane region" description="Helical" evidence="7">
    <location>
        <begin position="172"/>
        <end position="194"/>
    </location>
</feature>
<evidence type="ECO:0000256" key="5">
    <source>
        <dbReference type="ARBA" id="ARBA00022989"/>
    </source>
</evidence>
<proteinExistence type="predicted"/>
<evidence type="ECO:0000256" key="2">
    <source>
        <dbReference type="ARBA" id="ARBA00022448"/>
    </source>
</evidence>
<dbReference type="EMBL" id="JAAXKY010000016">
    <property type="protein sequence ID" value="NMH76980.1"/>
    <property type="molecule type" value="Genomic_DNA"/>
</dbReference>
<evidence type="ECO:0000256" key="6">
    <source>
        <dbReference type="ARBA" id="ARBA00023136"/>
    </source>
</evidence>
<dbReference type="CDD" id="cd17321">
    <property type="entry name" value="MFS_MMR_MDR_like"/>
    <property type="match status" value="1"/>
</dbReference>
<feature type="transmembrane region" description="Helical" evidence="7">
    <location>
        <begin position="233"/>
        <end position="251"/>
    </location>
</feature>
<dbReference type="Gene3D" id="1.20.1720.10">
    <property type="entry name" value="Multidrug resistance protein D"/>
    <property type="match status" value="1"/>
</dbReference>
<evidence type="ECO:0000256" key="3">
    <source>
        <dbReference type="ARBA" id="ARBA00022475"/>
    </source>
</evidence>
<dbReference type="PANTHER" id="PTHR42718">
    <property type="entry name" value="MAJOR FACILITATOR SUPERFAMILY MULTIDRUG TRANSPORTER MFSC"/>
    <property type="match status" value="1"/>
</dbReference>
<protein>
    <submittedName>
        <fullName evidence="9">MFS transporter</fullName>
    </submittedName>
</protein>
<dbReference type="Gene3D" id="1.20.1250.20">
    <property type="entry name" value="MFS general substrate transporter like domains"/>
    <property type="match status" value="1"/>
</dbReference>
<organism evidence="9 10">
    <name type="scientific">Pseudonocardia xinjiangensis</name>
    <dbReference type="NCBI Taxonomy" id="75289"/>
    <lineage>
        <taxon>Bacteria</taxon>
        <taxon>Bacillati</taxon>
        <taxon>Actinomycetota</taxon>
        <taxon>Actinomycetes</taxon>
        <taxon>Pseudonocardiales</taxon>
        <taxon>Pseudonocardiaceae</taxon>
        <taxon>Pseudonocardia</taxon>
    </lineage>
</organism>
<keyword evidence="2" id="KW-0813">Transport</keyword>
<dbReference type="Pfam" id="PF07690">
    <property type="entry name" value="MFS_1"/>
    <property type="match status" value="1"/>
</dbReference>
<keyword evidence="6 7" id="KW-0472">Membrane</keyword>
<gene>
    <name evidence="9" type="ORF">HF577_07700</name>
</gene>